<dbReference type="Proteomes" id="UP001054837">
    <property type="component" value="Unassembled WGS sequence"/>
</dbReference>
<sequence>MRGMPTLKTMRTGYFPVATVKRNGHASIISGTPQMPASDYPVACCRQRRQVQTRTKSRHRKGQAHHFGMSHLAGRPDKWTTIAKKFITSFLKDGHLLI</sequence>
<dbReference type="EMBL" id="BPLQ01002494">
    <property type="protein sequence ID" value="GIX93467.1"/>
    <property type="molecule type" value="Genomic_DNA"/>
</dbReference>
<gene>
    <name evidence="2" type="ORF">CDAR_408961</name>
</gene>
<evidence type="ECO:0000313" key="2">
    <source>
        <dbReference type="EMBL" id="GIX93467.1"/>
    </source>
</evidence>
<dbReference type="AlphaFoldDB" id="A0AAV4P7T9"/>
<feature type="compositionally biased region" description="Basic residues" evidence="1">
    <location>
        <begin position="50"/>
        <end position="64"/>
    </location>
</feature>
<accession>A0AAV4P7T9</accession>
<evidence type="ECO:0000256" key="1">
    <source>
        <dbReference type="SAM" id="MobiDB-lite"/>
    </source>
</evidence>
<name>A0AAV4P7T9_9ARAC</name>
<organism evidence="2 3">
    <name type="scientific">Caerostris darwini</name>
    <dbReference type="NCBI Taxonomy" id="1538125"/>
    <lineage>
        <taxon>Eukaryota</taxon>
        <taxon>Metazoa</taxon>
        <taxon>Ecdysozoa</taxon>
        <taxon>Arthropoda</taxon>
        <taxon>Chelicerata</taxon>
        <taxon>Arachnida</taxon>
        <taxon>Araneae</taxon>
        <taxon>Araneomorphae</taxon>
        <taxon>Entelegynae</taxon>
        <taxon>Araneoidea</taxon>
        <taxon>Araneidae</taxon>
        <taxon>Caerostris</taxon>
    </lineage>
</organism>
<feature type="region of interest" description="Disordered" evidence="1">
    <location>
        <begin position="50"/>
        <end position="71"/>
    </location>
</feature>
<comment type="caution">
    <text evidence="2">The sequence shown here is derived from an EMBL/GenBank/DDBJ whole genome shotgun (WGS) entry which is preliminary data.</text>
</comment>
<protein>
    <submittedName>
        <fullName evidence="2">Uncharacterized protein</fullName>
    </submittedName>
</protein>
<proteinExistence type="predicted"/>
<evidence type="ECO:0000313" key="3">
    <source>
        <dbReference type="Proteomes" id="UP001054837"/>
    </source>
</evidence>
<reference evidence="2 3" key="1">
    <citation type="submission" date="2021-06" db="EMBL/GenBank/DDBJ databases">
        <title>Caerostris darwini draft genome.</title>
        <authorList>
            <person name="Kono N."/>
            <person name="Arakawa K."/>
        </authorList>
    </citation>
    <scope>NUCLEOTIDE SEQUENCE [LARGE SCALE GENOMIC DNA]</scope>
</reference>
<keyword evidence="3" id="KW-1185">Reference proteome</keyword>